<gene>
    <name evidence="2" type="ORF">D9R14_22460</name>
</gene>
<accession>A0A3L6ZUT0</accession>
<dbReference type="Gene3D" id="3.60.15.10">
    <property type="entry name" value="Ribonuclease Z/Hydroxyacylglutathione hydrolase-like"/>
    <property type="match status" value="1"/>
</dbReference>
<organism evidence="2 3">
    <name type="scientific">Xanthobacter tagetidis</name>
    <dbReference type="NCBI Taxonomy" id="60216"/>
    <lineage>
        <taxon>Bacteria</taxon>
        <taxon>Pseudomonadati</taxon>
        <taxon>Pseudomonadota</taxon>
        <taxon>Alphaproteobacteria</taxon>
        <taxon>Hyphomicrobiales</taxon>
        <taxon>Xanthobacteraceae</taxon>
        <taxon>Xanthobacter</taxon>
    </lineage>
</organism>
<dbReference type="RefSeq" id="WP_121625863.1">
    <property type="nucleotide sequence ID" value="NZ_JACIIW010000016.1"/>
</dbReference>
<evidence type="ECO:0000313" key="2">
    <source>
        <dbReference type="EMBL" id="RLP71558.1"/>
    </source>
</evidence>
<dbReference type="Pfam" id="PF13483">
    <property type="entry name" value="Lactamase_B_3"/>
    <property type="match status" value="1"/>
</dbReference>
<dbReference type="EMBL" id="RCTF01000032">
    <property type="protein sequence ID" value="RLP71558.1"/>
    <property type="molecule type" value="Genomic_DNA"/>
</dbReference>
<feature type="signal peptide" evidence="1">
    <location>
        <begin position="1"/>
        <end position="34"/>
    </location>
</feature>
<dbReference type="PANTHER" id="PTHR39189:SF1">
    <property type="entry name" value="UPF0173 METAL-DEPENDENT HYDROLASE YTKL"/>
    <property type="match status" value="1"/>
</dbReference>
<dbReference type="PANTHER" id="PTHR39189">
    <property type="entry name" value="UPF0173 METAL-DEPENDENT HYDROLASE YTKL"/>
    <property type="match status" value="1"/>
</dbReference>
<evidence type="ECO:0000313" key="3">
    <source>
        <dbReference type="Proteomes" id="UP000269692"/>
    </source>
</evidence>
<reference evidence="2 3" key="1">
    <citation type="submission" date="2018-10" db="EMBL/GenBank/DDBJ databases">
        <title>Xanthobacter tagetidis genome sequencing and assembly.</title>
        <authorList>
            <person name="Maclea K.S."/>
            <person name="Goen A.E."/>
            <person name="Fatima S.A."/>
        </authorList>
    </citation>
    <scope>NUCLEOTIDE SEQUENCE [LARGE SCALE GENOMIC DNA]</scope>
    <source>
        <strain evidence="2 3">ATCC 700314</strain>
    </source>
</reference>
<dbReference type="InterPro" id="IPR036866">
    <property type="entry name" value="RibonucZ/Hydroxyglut_hydro"/>
</dbReference>
<evidence type="ECO:0000256" key="1">
    <source>
        <dbReference type="SAM" id="SignalP"/>
    </source>
</evidence>
<keyword evidence="3" id="KW-1185">Reference proteome</keyword>
<comment type="caution">
    <text evidence="2">The sequence shown here is derived from an EMBL/GenBank/DDBJ whole genome shotgun (WGS) entry which is preliminary data.</text>
</comment>
<protein>
    <recommendedName>
        <fullName evidence="4">Zn-dependent hydrolase</fullName>
    </recommendedName>
</protein>
<dbReference type="Proteomes" id="UP000269692">
    <property type="component" value="Unassembled WGS sequence"/>
</dbReference>
<feature type="chain" id="PRO_5018332413" description="Zn-dependent hydrolase" evidence="1">
    <location>
        <begin position="35"/>
        <end position="286"/>
    </location>
</feature>
<name>A0A3L6ZUT0_9HYPH</name>
<dbReference type="SUPFAM" id="SSF56281">
    <property type="entry name" value="Metallo-hydrolase/oxidoreductase"/>
    <property type="match status" value="1"/>
</dbReference>
<dbReference type="OrthoDB" id="7343000at2"/>
<dbReference type="AlphaFoldDB" id="A0A3L6ZUT0"/>
<proteinExistence type="predicted"/>
<keyword evidence="1" id="KW-0732">Signal</keyword>
<sequence>MRPFAFSWRLTAAPLSALALAASLLVLASAGAAAQPEKCPRMVADAAPVRFAALGPDRSARTSVLRVAQSSGSVRLSFIGHATFLIESPAGVTIATDYNDYVRPAIVPNVVTMNRAHDTHYTDFPDPGIAHVLRGWNPDGGAVNHELTLDDVWIRNVPTNIRRGGGTLYDGNSMFVFEVAGVCIAHLGHLHHLLTPEHIEALGRIDVVLAPVDGSYTLDLEGMVEVLKEIGAPLVIPMHYFSTWGLDRFLTRLGQGYKIERSAEPVVLLSRESLPKEPTLLVLPGR</sequence>
<evidence type="ECO:0008006" key="4">
    <source>
        <dbReference type="Google" id="ProtNLM"/>
    </source>
</evidence>